<sequence>MLRCVRKKLPDAATVIRMSAYVYKKIAERKNMHKKQEKGK</sequence>
<dbReference type="AlphaFoldDB" id="B0G4T4"/>
<reference evidence="1 2" key="1">
    <citation type="submission" date="2007-10" db="EMBL/GenBank/DDBJ databases">
        <title>Draft genome sequence of Dorea formicigenerans(ATCC 27755).</title>
        <authorList>
            <person name="Sudarsanam P."/>
            <person name="Ley R."/>
            <person name="Guruge J."/>
            <person name="Turnbaugh P.J."/>
            <person name="Mahowald M."/>
            <person name="Liep D."/>
            <person name="Gordon J."/>
        </authorList>
    </citation>
    <scope>NUCLEOTIDE SEQUENCE [LARGE SCALE GENOMIC DNA]</scope>
    <source>
        <strain evidence="1 2">ATCC 27755</strain>
    </source>
</reference>
<name>B0G4T4_9FIRM</name>
<evidence type="ECO:0000313" key="2">
    <source>
        <dbReference type="Proteomes" id="UP000005359"/>
    </source>
</evidence>
<dbReference type="Proteomes" id="UP000005359">
    <property type="component" value="Unassembled WGS sequence"/>
</dbReference>
<proteinExistence type="predicted"/>
<dbReference type="PaxDb" id="411461-DORFOR_01274"/>
<comment type="caution">
    <text evidence="1">The sequence shown here is derived from an EMBL/GenBank/DDBJ whole genome shotgun (WGS) entry which is preliminary data.</text>
</comment>
<evidence type="ECO:0000313" key="1">
    <source>
        <dbReference type="EMBL" id="EDR47308.1"/>
    </source>
</evidence>
<dbReference type="EMBL" id="AAXA02000012">
    <property type="protein sequence ID" value="EDR47308.1"/>
    <property type="molecule type" value="Genomic_DNA"/>
</dbReference>
<dbReference type="STRING" id="411461.DORFOR_01274"/>
<organism evidence="1 2">
    <name type="scientific">Dorea formicigenerans ATCC 27755</name>
    <dbReference type="NCBI Taxonomy" id="411461"/>
    <lineage>
        <taxon>Bacteria</taxon>
        <taxon>Bacillati</taxon>
        <taxon>Bacillota</taxon>
        <taxon>Clostridia</taxon>
        <taxon>Lachnospirales</taxon>
        <taxon>Lachnospiraceae</taxon>
        <taxon>Dorea</taxon>
    </lineage>
</organism>
<reference evidence="1 2" key="2">
    <citation type="submission" date="2007-10" db="EMBL/GenBank/DDBJ databases">
        <authorList>
            <person name="Fulton L."/>
            <person name="Clifton S."/>
            <person name="Fulton B."/>
            <person name="Xu J."/>
            <person name="Minx P."/>
            <person name="Pepin K.H."/>
            <person name="Johnson M."/>
            <person name="Thiruvilangam P."/>
            <person name="Bhonagiri V."/>
            <person name="Nash W.E."/>
            <person name="Wang C."/>
            <person name="Mardis E.R."/>
            <person name="Wilson R.K."/>
        </authorList>
    </citation>
    <scope>NUCLEOTIDE SEQUENCE [LARGE SCALE GENOMIC DNA]</scope>
    <source>
        <strain evidence="1 2">ATCC 27755</strain>
    </source>
</reference>
<gene>
    <name evidence="1" type="ORF">DORFOR_01274</name>
</gene>
<accession>B0G4T4</accession>
<protein>
    <submittedName>
        <fullName evidence="1">Uncharacterized protein</fullName>
    </submittedName>
</protein>